<evidence type="ECO:0000313" key="1">
    <source>
        <dbReference type="EMBL" id="CAG8962152.1"/>
    </source>
</evidence>
<organism evidence="1 2">
    <name type="scientific">Hymenoscyphus fraxineus</name>
    <dbReference type="NCBI Taxonomy" id="746836"/>
    <lineage>
        <taxon>Eukaryota</taxon>
        <taxon>Fungi</taxon>
        <taxon>Dikarya</taxon>
        <taxon>Ascomycota</taxon>
        <taxon>Pezizomycotina</taxon>
        <taxon>Leotiomycetes</taxon>
        <taxon>Helotiales</taxon>
        <taxon>Helotiaceae</taxon>
        <taxon>Hymenoscyphus</taxon>
    </lineage>
</organism>
<protein>
    <submittedName>
        <fullName evidence="1">Uncharacterized protein</fullName>
    </submittedName>
</protein>
<comment type="caution">
    <text evidence="1">The sequence shown here is derived from an EMBL/GenBank/DDBJ whole genome shotgun (WGS) entry which is preliminary data.</text>
</comment>
<dbReference type="EMBL" id="CAJVRL010000127">
    <property type="protein sequence ID" value="CAG8962152.1"/>
    <property type="molecule type" value="Genomic_DNA"/>
</dbReference>
<keyword evidence="2" id="KW-1185">Reference proteome</keyword>
<proteinExistence type="predicted"/>
<name>A0A9N9Q1W4_9HELO</name>
<evidence type="ECO:0000313" key="2">
    <source>
        <dbReference type="Proteomes" id="UP000696280"/>
    </source>
</evidence>
<gene>
    <name evidence="1" type="ORF">HYFRA_00005198</name>
</gene>
<sequence>MERILDNNDDALEVSATDFSLFKRRFFTYYPKLIGKFESYESLINMDHNSVESTKSLVEPAELPACESVKSTTELPSQQTDQLYPIESTPICTDSTKSPISVEVPESPVESPQLPACEPTELPIQQTDQPCPIESTPICTVSAESPISIKAPKATTADESLQLACLPAESPQLSAYEYAKSPVPAESPQSLRLATVATALFWGEEE</sequence>
<accession>A0A9N9Q1W4</accession>
<dbReference type="AlphaFoldDB" id="A0A9N9Q1W4"/>
<dbReference type="Proteomes" id="UP000696280">
    <property type="component" value="Unassembled WGS sequence"/>
</dbReference>
<reference evidence="1" key="1">
    <citation type="submission" date="2021-07" db="EMBL/GenBank/DDBJ databases">
        <authorList>
            <person name="Durling M."/>
        </authorList>
    </citation>
    <scope>NUCLEOTIDE SEQUENCE</scope>
</reference>